<proteinExistence type="predicted"/>
<protein>
    <submittedName>
        <fullName evidence="1">Uncharacterized protein</fullName>
    </submittedName>
</protein>
<evidence type="ECO:0000313" key="1">
    <source>
        <dbReference type="EMBL" id="PRY27841.1"/>
    </source>
</evidence>
<dbReference type="AlphaFoldDB" id="A0A2T0S346"/>
<name>A0A2T0S346_9BACT</name>
<accession>A0A2T0S346</accession>
<organism evidence="1 2">
    <name type="scientific">Spirosoma oryzae</name>
    <dbReference type="NCBI Taxonomy" id="1469603"/>
    <lineage>
        <taxon>Bacteria</taxon>
        <taxon>Pseudomonadati</taxon>
        <taxon>Bacteroidota</taxon>
        <taxon>Cytophagia</taxon>
        <taxon>Cytophagales</taxon>
        <taxon>Cytophagaceae</taxon>
        <taxon>Spirosoma</taxon>
    </lineage>
</organism>
<reference evidence="1 2" key="1">
    <citation type="submission" date="2018-03" db="EMBL/GenBank/DDBJ databases">
        <title>Genomic Encyclopedia of Archaeal and Bacterial Type Strains, Phase II (KMG-II): from individual species to whole genera.</title>
        <authorList>
            <person name="Goeker M."/>
        </authorList>
    </citation>
    <scope>NUCLEOTIDE SEQUENCE [LARGE SCALE GENOMIC DNA]</scope>
    <source>
        <strain evidence="1 2">DSM 28354</strain>
    </source>
</reference>
<evidence type="ECO:0000313" key="2">
    <source>
        <dbReference type="Proteomes" id="UP000238375"/>
    </source>
</evidence>
<dbReference type="EMBL" id="PVTE01000031">
    <property type="protein sequence ID" value="PRY27841.1"/>
    <property type="molecule type" value="Genomic_DNA"/>
</dbReference>
<keyword evidence="2" id="KW-1185">Reference proteome</keyword>
<dbReference type="Gene3D" id="2.40.70.10">
    <property type="entry name" value="Acid Proteases"/>
    <property type="match status" value="2"/>
</dbReference>
<comment type="caution">
    <text evidence="1">The sequence shown here is derived from an EMBL/GenBank/DDBJ whole genome shotgun (WGS) entry which is preliminary data.</text>
</comment>
<sequence length="268" mass="28915">MVNGTLNEFPVVFDVHSNADFYMQISHKAADSARIEDRIHIDSFGISSPGQVSSLGRDSAFVNTLTVGKATFVRAPASVFETPSDYNHGMLGLRWLTGNHAVVDFAKNNVIINPTKSSSQARREALLASGYVAIPMQRSAKDDRYYILVTLNGVTQPMVVSTVASNTLDTEFAKRAKIKSIATGETYGGPTGTTGQVYEVNQPVRLQVGAASLLIKQAIVEDIYAYSAMKREKKQADQTAGMLAADFLITNGAVVDFGAKTLFVKPGK</sequence>
<dbReference type="InterPro" id="IPR021109">
    <property type="entry name" value="Peptidase_aspartic_dom_sf"/>
</dbReference>
<gene>
    <name evidence="1" type="ORF">CLV58_13159</name>
</gene>
<dbReference type="Proteomes" id="UP000238375">
    <property type="component" value="Unassembled WGS sequence"/>
</dbReference>